<dbReference type="AlphaFoldDB" id="A0AAJ0H2I5"/>
<proteinExistence type="predicted"/>
<dbReference type="GeneID" id="87884573"/>
<keyword evidence="3" id="KW-1185">Reference proteome</keyword>
<reference evidence="2" key="2">
    <citation type="submission" date="2023-06" db="EMBL/GenBank/DDBJ databases">
        <authorList>
            <consortium name="Lawrence Berkeley National Laboratory"/>
            <person name="Mondo S.J."/>
            <person name="Hensen N."/>
            <person name="Bonometti L."/>
            <person name="Westerberg I."/>
            <person name="Brannstrom I.O."/>
            <person name="Guillou S."/>
            <person name="Cros-Aarteil S."/>
            <person name="Calhoun S."/>
            <person name="Haridas S."/>
            <person name="Kuo A."/>
            <person name="Pangilinan J."/>
            <person name="Riley R."/>
            <person name="Labutti K."/>
            <person name="Andreopoulos B."/>
            <person name="Lipzen A."/>
            <person name="Chen C."/>
            <person name="Yanf M."/>
            <person name="Daum C."/>
            <person name="Ng V."/>
            <person name="Clum A."/>
            <person name="Steindorff A."/>
            <person name="Ohm R."/>
            <person name="Martin F."/>
            <person name="Silar P."/>
            <person name="Natvig D."/>
            <person name="Lalanne C."/>
            <person name="Gautier V."/>
            <person name="Ament-Velasquez S.L."/>
            <person name="Kruys A."/>
            <person name="Hutchinson M.I."/>
            <person name="Powell A.J."/>
            <person name="Barry K."/>
            <person name="Miller A.N."/>
            <person name="Grigoriev I.V."/>
            <person name="Debuchy R."/>
            <person name="Gladieux P."/>
            <person name="Thoren M.H."/>
            <person name="Johannesson H."/>
        </authorList>
    </citation>
    <scope>NUCLEOTIDE SEQUENCE</scope>
    <source>
        <strain evidence="2">CBS 333.67</strain>
    </source>
</reference>
<dbReference type="Proteomes" id="UP001273166">
    <property type="component" value="Unassembled WGS sequence"/>
</dbReference>
<evidence type="ECO:0000313" key="3">
    <source>
        <dbReference type="Proteomes" id="UP001273166"/>
    </source>
</evidence>
<name>A0AAJ0H2I5_9PEZI</name>
<feature type="compositionally biased region" description="Basic and acidic residues" evidence="1">
    <location>
        <begin position="1"/>
        <end position="11"/>
    </location>
</feature>
<reference evidence="2" key="1">
    <citation type="journal article" date="2023" name="Mol. Phylogenet. Evol.">
        <title>Genome-scale phylogeny and comparative genomics of the fungal order Sordariales.</title>
        <authorList>
            <person name="Hensen N."/>
            <person name="Bonometti L."/>
            <person name="Westerberg I."/>
            <person name="Brannstrom I.O."/>
            <person name="Guillou S."/>
            <person name="Cros-Aarteil S."/>
            <person name="Calhoun S."/>
            <person name="Haridas S."/>
            <person name="Kuo A."/>
            <person name="Mondo S."/>
            <person name="Pangilinan J."/>
            <person name="Riley R."/>
            <person name="LaButti K."/>
            <person name="Andreopoulos B."/>
            <person name="Lipzen A."/>
            <person name="Chen C."/>
            <person name="Yan M."/>
            <person name="Daum C."/>
            <person name="Ng V."/>
            <person name="Clum A."/>
            <person name="Steindorff A."/>
            <person name="Ohm R.A."/>
            <person name="Martin F."/>
            <person name="Silar P."/>
            <person name="Natvig D.O."/>
            <person name="Lalanne C."/>
            <person name="Gautier V."/>
            <person name="Ament-Velasquez S.L."/>
            <person name="Kruys A."/>
            <person name="Hutchinson M.I."/>
            <person name="Powell A.J."/>
            <person name="Barry K."/>
            <person name="Miller A.N."/>
            <person name="Grigoriev I.V."/>
            <person name="Debuchy R."/>
            <person name="Gladieux P."/>
            <person name="Hiltunen Thoren M."/>
            <person name="Johannesson H."/>
        </authorList>
    </citation>
    <scope>NUCLEOTIDE SEQUENCE</scope>
    <source>
        <strain evidence="2">CBS 333.67</strain>
    </source>
</reference>
<protein>
    <submittedName>
        <fullName evidence="2">Uncharacterized protein</fullName>
    </submittedName>
</protein>
<sequence length="199" mass="21836">MHGRIHQERKAPRQARTRSSRPFPTLRPQDAPLTAPPLSRSHQDCPPLHLAWQLGPGPVHTPMLPSGEAACWTLISVIGAALLPLVGSVLHDSDAVYLLALLACVPRFRADQPIAGVQHDSPDAAGQGVPSSRAIHPFVFLELTESTRCITRHHSLYHKLSAHDQAPFPRSRRLDRLHRKSCRSAQERKAAASLVMPAS</sequence>
<dbReference type="RefSeq" id="XP_062726376.1">
    <property type="nucleotide sequence ID" value="XM_062865744.1"/>
</dbReference>
<evidence type="ECO:0000256" key="1">
    <source>
        <dbReference type="SAM" id="MobiDB-lite"/>
    </source>
</evidence>
<gene>
    <name evidence="2" type="ORF">B0T15DRAFT_43192</name>
</gene>
<comment type="caution">
    <text evidence="2">The sequence shown here is derived from an EMBL/GenBank/DDBJ whole genome shotgun (WGS) entry which is preliminary data.</text>
</comment>
<feature type="region of interest" description="Disordered" evidence="1">
    <location>
        <begin position="1"/>
        <end position="41"/>
    </location>
</feature>
<dbReference type="EMBL" id="JAUDZG010000001">
    <property type="protein sequence ID" value="KAK3310596.1"/>
    <property type="molecule type" value="Genomic_DNA"/>
</dbReference>
<organism evidence="2 3">
    <name type="scientific">Chaetomium strumarium</name>
    <dbReference type="NCBI Taxonomy" id="1170767"/>
    <lineage>
        <taxon>Eukaryota</taxon>
        <taxon>Fungi</taxon>
        <taxon>Dikarya</taxon>
        <taxon>Ascomycota</taxon>
        <taxon>Pezizomycotina</taxon>
        <taxon>Sordariomycetes</taxon>
        <taxon>Sordariomycetidae</taxon>
        <taxon>Sordariales</taxon>
        <taxon>Chaetomiaceae</taxon>
        <taxon>Chaetomium</taxon>
    </lineage>
</organism>
<accession>A0AAJ0H2I5</accession>
<evidence type="ECO:0000313" key="2">
    <source>
        <dbReference type="EMBL" id="KAK3310596.1"/>
    </source>
</evidence>